<feature type="domain" description="VOC" evidence="1">
    <location>
        <begin position="11"/>
        <end position="125"/>
    </location>
</feature>
<proteinExistence type="predicted"/>
<dbReference type="AlphaFoldDB" id="A0A9X2YMX8"/>
<keyword evidence="3" id="KW-1185">Reference proteome</keyword>
<accession>A0A9X2YMX8</accession>
<dbReference type="CDD" id="cd07247">
    <property type="entry name" value="SgaA_N_like"/>
    <property type="match status" value="1"/>
</dbReference>
<organism evidence="2 3">
    <name type="scientific">[Mycobacterium] manitobense</name>
    <dbReference type="NCBI Taxonomy" id="190147"/>
    <lineage>
        <taxon>Bacteria</taxon>
        <taxon>Bacillati</taxon>
        <taxon>Actinomycetota</taxon>
        <taxon>Actinomycetes</taxon>
        <taxon>Mycobacteriales</taxon>
        <taxon>Mycobacteriaceae</taxon>
        <taxon>Mycolicibacterium</taxon>
    </lineage>
</organism>
<dbReference type="InterPro" id="IPR041581">
    <property type="entry name" value="Glyoxalase_6"/>
</dbReference>
<dbReference type="RefSeq" id="WP_264012875.1">
    <property type="nucleotide sequence ID" value="NZ_JACKSJ010000093.1"/>
</dbReference>
<evidence type="ECO:0000259" key="1">
    <source>
        <dbReference type="PROSITE" id="PS51819"/>
    </source>
</evidence>
<dbReference type="SUPFAM" id="SSF54593">
    <property type="entry name" value="Glyoxalase/Bleomycin resistance protein/Dihydroxybiphenyl dioxygenase"/>
    <property type="match status" value="2"/>
</dbReference>
<reference evidence="2" key="1">
    <citation type="submission" date="2020-07" db="EMBL/GenBank/DDBJ databases">
        <authorList>
            <person name="Pettersson B.M.F."/>
            <person name="Behra P.R.K."/>
            <person name="Ramesh M."/>
            <person name="Das S."/>
            <person name="Dasgupta S."/>
            <person name="Kirsebom L.A."/>
        </authorList>
    </citation>
    <scope>NUCLEOTIDE SEQUENCE</scope>
    <source>
        <strain evidence="2">DSM 44615</strain>
    </source>
</reference>
<reference evidence="2" key="2">
    <citation type="journal article" date="2022" name="BMC Genomics">
        <title>Comparative genome analysis of mycobacteria focusing on tRNA and non-coding RNA.</title>
        <authorList>
            <person name="Behra P.R.K."/>
            <person name="Pettersson B.M.F."/>
            <person name="Ramesh M."/>
            <person name="Das S."/>
            <person name="Dasgupta S."/>
            <person name="Kirsebom L.A."/>
        </authorList>
    </citation>
    <scope>NUCLEOTIDE SEQUENCE</scope>
    <source>
        <strain evidence="2">DSM 44615</strain>
    </source>
</reference>
<dbReference type="InterPro" id="IPR004360">
    <property type="entry name" value="Glyas_Fos-R_dOase_dom"/>
</dbReference>
<feature type="domain" description="VOC" evidence="1">
    <location>
        <begin position="139"/>
        <end position="271"/>
    </location>
</feature>
<dbReference type="PANTHER" id="PTHR33993">
    <property type="entry name" value="GLYOXALASE-RELATED"/>
    <property type="match status" value="1"/>
</dbReference>
<dbReference type="InterPro" id="IPR052164">
    <property type="entry name" value="Anthracycline_SecMetBiosynth"/>
</dbReference>
<dbReference type="Pfam" id="PF18029">
    <property type="entry name" value="Glyoxalase_6"/>
    <property type="match status" value="1"/>
</dbReference>
<protein>
    <submittedName>
        <fullName evidence="2">VOC family protein</fullName>
    </submittedName>
</protein>
<dbReference type="Proteomes" id="UP001140293">
    <property type="component" value="Unassembled WGS sequence"/>
</dbReference>
<dbReference type="EMBL" id="JACKSJ010000093">
    <property type="protein sequence ID" value="MCV7170694.1"/>
    <property type="molecule type" value="Genomic_DNA"/>
</dbReference>
<dbReference type="InterPro" id="IPR037523">
    <property type="entry name" value="VOC_core"/>
</dbReference>
<dbReference type="InterPro" id="IPR029068">
    <property type="entry name" value="Glyas_Bleomycin-R_OHBP_Dase"/>
</dbReference>
<name>A0A9X2YMX8_9MYCO</name>
<dbReference type="Gene3D" id="3.10.180.10">
    <property type="entry name" value="2,3-Dihydroxybiphenyl 1,2-Dioxygenase, domain 1"/>
    <property type="match status" value="2"/>
</dbReference>
<dbReference type="Pfam" id="PF00903">
    <property type="entry name" value="Glyoxalase"/>
    <property type="match status" value="1"/>
</dbReference>
<comment type="caution">
    <text evidence="2">The sequence shown here is derived from an EMBL/GenBank/DDBJ whole genome shotgun (WGS) entry which is preliminary data.</text>
</comment>
<dbReference type="PROSITE" id="PS51819">
    <property type="entry name" value="VOC"/>
    <property type="match status" value="2"/>
</dbReference>
<dbReference type="PANTHER" id="PTHR33993:SF14">
    <property type="entry name" value="GB|AAF24581.1"/>
    <property type="match status" value="1"/>
</dbReference>
<evidence type="ECO:0000313" key="3">
    <source>
        <dbReference type="Proteomes" id="UP001140293"/>
    </source>
</evidence>
<evidence type="ECO:0000313" key="2">
    <source>
        <dbReference type="EMBL" id="MCV7170694.1"/>
    </source>
</evidence>
<gene>
    <name evidence="2" type="ORF">H7I41_12290</name>
</gene>
<sequence>MADQHTYPAGVPCWVDTEQADVDAAEHFYTGLFGWTFSDAVPAAAPGTYLIASLGGRDVAAIGPAARNDEPQWNTYIAVDDTESVVAAVLEAGGAVTIDPVDAGPGGRMAGCTDAAGADFRLWKARRRPGAQLVNAPGGWNFSDLHTADPAAAADFYASVFDWQFEDLGFATMIRRPGYGDHLEVTVDPGIRDRQKGVSAPQGFEDAIGWLVPTPGVADRWHVTFSVADRDDSVALAEKLGATVLSSDDSQWSKTATVRDPQGAVLTLSQYTPPQG</sequence>